<feature type="coiled-coil region" evidence="1">
    <location>
        <begin position="82"/>
        <end position="109"/>
    </location>
</feature>
<dbReference type="Proteomes" id="UP000286934">
    <property type="component" value="Unassembled WGS sequence"/>
</dbReference>
<keyword evidence="2" id="KW-0732">Signal</keyword>
<evidence type="ECO:0008006" key="5">
    <source>
        <dbReference type="Google" id="ProtNLM"/>
    </source>
</evidence>
<gene>
    <name evidence="3" type="ORF">CWE13_04605</name>
</gene>
<evidence type="ECO:0000256" key="1">
    <source>
        <dbReference type="SAM" id="Coils"/>
    </source>
</evidence>
<protein>
    <recommendedName>
        <fullName evidence="5">DUF3450 domain-containing protein</fullName>
    </recommendedName>
</protein>
<dbReference type="AlphaFoldDB" id="A0A432WTZ9"/>
<evidence type="ECO:0000313" key="3">
    <source>
        <dbReference type="EMBL" id="RUO37250.1"/>
    </source>
</evidence>
<name>A0A432WTZ9_9GAMM</name>
<dbReference type="InterPro" id="IPR016866">
    <property type="entry name" value="UCP028069"/>
</dbReference>
<proteinExistence type="predicted"/>
<accession>A0A432WTZ9</accession>
<comment type="caution">
    <text evidence="3">The sequence shown here is derived from an EMBL/GenBank/DDBJ whole genome shotgun (WGS) entry which is preliminary data.</text>
</comment>
<keyword evidence="1" id="KW-0175">Coiled coil</keyword>
<dbReference type="EMBL" id="PIPP01000002">
    <property type="protein sequence ID" value="RUO37250.1"/>
    <property type="molecule type" value="Genomic_DNA"/>
</dbReference>
<keyword evidence="4" id="KW-1185">Reference proteome</keyword>
<dbReference type="OrthoDB" id="5880116at2"/>
<dbReference type="Pfam" id="PF11932">
    <property type="entry name" value="DUF3450"/>
    <property type="match status" value="1"/>
</dbReference>
<dbReference type="PIRSF" id="PIRSF028069">
    <property type="entry name" value="UCP028069"/>
    <property type="match status" value="1"/>
</dbReference>
<feature type="chain" id="PRO_5019372891" description="DUF3450 domain-containing protein" evidence="2">
    <location>
        <begin position="27"/>
        <end position="262"/>
    </location>
</feature>
<feature type="signal peptide" evidence="2">
    <location>
        <begin position="1"/>
        <end position="26"/>
    </location>
</feature>
<sequence length="262" mass="29893">MTTVIKRSKIAAAMAGVMALTGVGLAAANDTSLSQLQAEQTQTNRANAASQERIDSLFEQSSDLLADYRAVVAEFEALRLYNDHVQRLVDDQNATLDSLQRQIDGIEETRQGVVPLMYKMIDSLDEFVQLDIPIHREQRERRVERLREVMVRSEVTDSEKFRQIIEAYQIEMDYGVGLIAYEGTLNFEGQDIAVDYLHVGRIAFLAQSLDMRNAWVWDNDNREWSRVDDSFLNPLTQAIRMSRRQTAFDVVRLPVFAAENAE</sequence>
<organism evidence="3 4">
    <name type="scientific">Aliidiomarina shirensis</name>
    <dbReference type="NCBI Taxonomy" id="1048642"/>
    <lineage>
        <taxon>Bacteria</taxon>
        <taxon>Pseudomonadati</taxon>
        <taxon>Pseudomonadota</taxon>
        <taxon>Gammaproteobacteria</taxon>
        <taxon>Alteromonadales</taxon>
        <taxon>Idiomarinaceae</taxon>
        <taxon>Aliidiomarina</taxon>
    </lineage>
</organism>
<evidence type="ECO:0000256" key="2">
    <source>
        <dbReference type="SAM" id="SignalP"/>
    </source>
</evidence>
<reference evidence="4" key="1">
    <citation type="journal article" date="2018" name="Front. Microbiol.">
        <title>Genome-Based Analysis Reveals the Taxonomy and Diversity of the Family Idiomarinaceae.</title>
        <authorList>
            <person name="Liu Y."/>
            <person name="Lai Q."/>
            <person name="Shao Z."/>
        </authorList>
    </citation>
    <scope>NUCLEOTIDE SEQUENCE [LARGE SCALE GENOMIC DNA]</scope>
    <source>
        <strain evidence="4">AIS</strain>
    </source>
</reference>
<dbReference type="RefSeq" id="WP_126806336.1">
    <property type="nucleotide sequence ID" value="NZ_PIPP01000002.1"/>
</dbReference>
<evidence type="ECO:0000313" key="4">
    <source>
        <dbReference type="Proteomes" id="UP000286934"/>
    </source>
</evidence>